<keyword evidence="9" id="KW-0418">Kinase</keyword>
<dbReference type="Gene3D" id="1.20.120.620">
    <property type="entry name" value="Backbone structure of the membrane domain of e. Coli histidine kinase receptor kdpd"/>
    <property type="match status" value="1"/>
</dbReference>
<keyword evidence="5" id="KW-0597">Phosphoprotein</keyword>
<feature type="transmembrane region" description="Helical" evidence="16">
    <location>
        <begin position="89"/>
        <end position="109"/>
    </location>
</feature>
<comment type="subcellular location">
    <subcellularLocation>
        <location evidence="3">Cell membrane</location>
    </subcellularLocation>
    <subcellularLocation>
        <location evidence="2">Membrane</location>
        <topology evidence="2">Multi-pass membrane protein</topology>
    </subcellularLocation>
</comment>
<dbReference type="InterPro" id="IPR004358">
    <property type="entry name" value="Sig_transdc_His_kin-like_C"/>
</dbReference>
<evidence type="ECO:0000313" key="19">
    <source>
        <dbReference type="Proteomes" id="UP000295163"/>
    </source>
</evidence>
<feature type="transmembrane region" description="Helical" evidence="16">
    <location>
        <begin position="166"/>
        <end position="186"/>
    </location>
</feature>
<evidence type="ECO:0000256" key="15">
    <source>
        <dbReference type="SAM" id="MobiDB-lite"/>
    </source>
</evidence>
<dbReference type="GeneID" id="64347434"/>
<comment type="caution">
    <text evidence="18">The sequence shown here is derived from an EMBL/GenBank/DDBJ whole genome shotgun (WGS) entry which is preliminary data.</text>
</comment>
<organism evidence="18 19">
    <name type="scientific">Kocuria rosea</name>
    <name type="common">Deinococcus erythromyxa</name>
    <name type="synonym">Micrococcus rubens</name>
    <dbReference type="NCBI Taxonomy" id="1275"/>
    <lineage>
        <taxon>Bacteria</taxon>
        <taxon>Bacillati</taxon>
        <taxon>Actinomycetota</taxon>
        <taxon>Actinomycetes</taxon>
        <taxon>Micrococcales</taxon>
        <taxon>Micrococcaceae</taxon>
        <taxon>Kocuria</taxon>
    </lineage>
</organism>
<dbReference type="Proteomes" id="UP000295163">
    <property type="component" value="Unassembled WGS sequence"/>
</dbReference>
<evidence type="ECO:0000256" key="14">
    <source>
        <dbReference type="SAM" id="Coils"/>
    </source>
</evidence>
<dbReference type="InterPro" id="IPR005467">
    <property type="entry name" value="His_kinase_dom"/>
</dbReference>
<evidence type="ECO:0000256" key="16">
    <source>
        <dbReference type="SAM" id="Phobius"/>
    </source>
</evidence>
<dbReference type="PRINTS" id="PR00344">
    <property type="entry name" value="BCTRLSENSOR"/>
</dbReference>
<evidence type="ECO:0000259" key="17">
    <source>
        <dbReference type="PROSITE" id="PS50109"/>
    </source>
</evidence>
<accession>A0A4R5YHR0</accession>
<dbReference type="Pfam" id="PF13493">
    <property type="entry name" value="DUF4118"/>
    <property type="match status" value="1"/>
</dbReference>
<gene>
    <name evidence="18" type="ORF">E2R59_08400</name>
</gene>
<evidence type="ECO:0000256" key="6">
    <source>
        <dbReference type="ARBA" id="ARBA00022679"/>
    </source>
</evidence>
<evidence type="ECO:0000256" key="8">
    <source>
        <dbReference type="ARBA" id="ARBA00022741"/>
    </source>
</evidence>
<evidence type="ECO:0000256" key="2">
    <source>
        <dbReference type="ARBA" id="ARBA00004141"/>
    </source>
</evidence>
<dbReference type="Gene3D" id="1.10.287.130">
    <property type="match status" value="1"/>
</dbReference>
<dbReference type="InterPro" id="IPR038318">
    <property type="entry name" value="KdpD_sf"/>
</dbReference>
<dbReference type="InterPro" id="IPR025201">
    <property type="entry name" value="KdpD_TM"/>
</dbReference>
<evidence type="ECO:0000256" key="13">
    <source>
        <dbReference type="ARBA" id="ARBA00023136"/>
    </source>
</evidence>
<dbReference type="Gene3D" id="3.30.565.10">
    <property type="entry name" value="Histidine kinase-like ATPase, C-terminal domain"/>
    <property type="match status" value="1"/>
</dbReference>
<dbReference type="InterPro" id="IPR003661">
    <property type="entry name" value="HisK_dim/P_dom"/>
</dbReference>
<keyword evidence="7 16" id="KW-0812">Transmembrane</keyword>
<evidence type="ECO:0000256" key="12">
    <source>
        <dbReference type="ARBA" id="ARBA00023012"/>
    </source>
</evidence>
<dbReference type="PROSITE" id="PS50109">
    <property type="entry name" value="HIS_KIN"/>
    <property type="match status" value="1"/>
</dbReference>
<keyword evidence="10" id="KW-0067">ATP-binding</keyword>
<keyword evidence="14" id="KW-0175">Coiled coil</keyword>
<name>A0A4R5YHR0_KOCRO</name>
<dbReference type="PANTHER" id="PTHR45569">
    <property type="entry name" value="SENSOR PROTEIN KDPD"/>
    <property type="match status" value="1"/>
</dbReference>
<protein>
    <recommendedName>
        <fullName evidence="4">histidine kinase</fullName>
        <ecNumber evidence="4">2.7.13.3</ecNumber>
    </recommendedName>
</protein>
<dbReference type="EMBL" id="SMZT01000003">
    <property type="protein sequence ID" value="TDL42843.1"/>
    <property type="molecule type" value="Genomic_DNA"/>
</dbReference>
<evidence type="ECO:0000256" key="11">
    <source>
        <dbReference type="ARBA" id="ARBA00022989"/>
    </source>
</evidence>
<reference evidence="18 19" key="1">
    <citation type="submission" date="2019-03" db="EMBL/GenBank/DDBJ databases">
        <title>Genome Sequencing and Assembly of Various Microbes Isolated from Partially Reclaimed Soil and Acid Mine Drainage (AMD) Site.</title>
        <authorList>
            <person name="Steinbock B."/>
            <person name="Bechtold R."/>
            <person name="Sevigny J.L."/>
            <person name="Thomas D."/>
            <person name="Cuthill L.R."/>
            <person name="Aveiro Johannsen E.J."/>
            <person name="Thomas K."/>
            <person name="Ghosh A."/>
        </authorList>
    </citation>
    <scope>NUCLEOTIDE SEQUENCE [LARGE SCALE GENOMIC DNA]</scope>
    <source>
        <strain evidence="18 19">S-A3</strain>
    </source>
</reference>
<evidence type="ECO:0000256" key="1">
    <source>
        <dbReference type="ARBA" id="ARBA00000085"/>
    </source>
</evidence>
<evidence type="ECO:0000313" key="18">
    <source>
        <dbReference type="EMBL" id="TDL42843.1"/>
    </source>
</evidence>
<dbReference type="RefSeq" id="WP_133410132.1">
    <property type="nucleotide sequence ID" value="NZ_SMZT01000003.1"/>
</dbReference>
<dbReference type="SMART" id="SM00388">
    <property type="entry name" value="HisKA"/>
    <property type="match status" value="1"/>
</dbReference>
<evidence type="ECO:0000256" key="7">
    <source>
        <dbReference type="ARBA" id="ARBA00022692"/>
    </source>
</evidence>
<dbReference type="SUPFAM" id="SSF47384">
    <property type="entry name" value="Homodimeric domain of signal transducing histidine kinase"/>
    <property type="match status" value="1"/>
</dbReference>
<evidence type="ECO:0000256" key="9">
    <source>
        <dbReference type="ARBA" id="ARBA00022777"/>
    </source>
</evidence>
<dbReference type="CDD" id="cd00075">
    <property type="entry name" value="HATPase"/>
    <property type="match status" value="1"/>
</dbReference>
<feature type="domain" description="Histidine kinase" evidence="17">
    <location>
        <begin position="333"/>
        <end position="547"/>
    </location>
</feature>
<feature type="transmembrane region" description="Helical" evidence="16">
    <location>
        <begin position="121"/>
        <end position="154"/>
    </location>
</feature>
<dbReference type="PANTHER" id="PTHR45569:SF1">
    <property type="entry name" value="SENSOR PROTEIN KDPD"/>
    <property type="match status" value="1"/>
</dbReference>
<proteinExistence type="predicted"/>
<dbReference type="InterPro" id="IPR052023">
    <property type="entry name" value="Histidine_kinase_KdpD"/>
</dbReference>
<keyword evidence="6" id="KW-0808">Transferase</keyword>
<dbReference type="SUPFAM" id="SSF55874">
    <property type="entry name" value="ATPase domain of HSP90 chaperone/DNA topoisomerase II/histidine kinase"/>
    <property type="match status" value="1"/>
</dbReference>
<feature type="coiled-coil region" evidence="14">
    <location>
        <begin position="361"/>
        <end position="388"/>
    </location>
</feature>
<comment type="catalytic activity">
    <reaction evidence="1">
        <text>ATP + protein L-histidine = ADP + protein N-phospho-L-histidine.</text>
        <dbReference type="EC" id="2.7.13.3"/>
    </reaction>
</comment>
<keyword evidence="12" id="KW-0902">Two-component regulatory system</keyword>
<dbReference type="InterPro" id="IPR036890">
    <property type="entry name" value="HATPase_C_sf"/>
</dbReference>
<sequence length="560" mass="59735">MRLADLLSGPQRHPRAENGGAVRTASHSARTEQDAHPQNGRPAESARPSREEVVIRVDTHSEKLLVKPSTARSQRWSRRTPPLSAGRRSAGWVLAVGGSVALTAMFLHAGTGPQSLTLNFLCHLTLVVFVAIVGGWWPAVAAAVLGTMLINWFFTPPTGMLLIHEPLNIWALVLFVLVAAGVARVVDIEARRTAEARAARHQAAVLFELAGGVISEGLSVQALLDRLRESYALTGVALASRPPDSNDPDQWALLLASGRQPTDPADWDATVTVDERHLLLVDGVTVDAPERGIVEAFAGRIGAVLQQHALDEARLQAQELTAGNAMRTALLAAVSHDLRTPLAGIKASVSSLRMGDVVLSEEDTAELLANIEESADQLTERIDDLLDMSRIRSGRLVVHRVPLELADLAESAVRDTAEPEQLHRITIDIPLDTPPVLGDHGLLVRIIANLVENALKHSAATPVTLRAAVAEEAVALQVIDHGPGVRAADRERIFQPFQRLGDQDNTTGIGLGLAVARGLVEGLGGQVHAEDTPGGGLTMVLTLPGLTPVASVPETEQEDL</sequence>
<evidence type="ECO:0000256" key="5">
    <source>
        <dbReference type="ARBA" id="ARBA00022553"/>
    </source>
</evidence>
<dbReference type="EC" id="2.7.13.3" evidence="4"/>
<dbReference type="InterPro" id="IPR036097">
    <property type="entry name" value="HisK_dim/P_sf"/>
</dbReference>
<dbReference type="GO" id="GO:0005524">
    <property type="term" value="F:ATP binding"/>
    <property type="evidence" value="ECO:0007669"/>
    <property type="project" value="UniProtKB-KW"/>
</dbReference>
<keyword evidence="11 16" id="KW-1133">Transmembrane helix</keyword>
<evidence type="ECO:0000256" key="10">
    <source>
        <dbReference type="ARBA" id="ARBA00022840"/>
    </source>
</evidence>
<dbReference type="CDD" id="cd00082">
    <property type="entry name" value="HisKA"/>
    <property type="match status" value="1"/>
</dbReference>
<dbReference type="GO" id="GO:0005886">
    <property type="term" value="C:plasma membrane"/>
    <property type="evidence" value="ECO:0007669"/>
    <property type="project" value="UniProtKB-SubCell"/>
</dbReference>
<dbReference type="Pfam" id="PF00512">
    <property type="entry name" value="HisKA"/>
    <property type="match status" value="1"/>
</dbReference>
<dbReference type="GO" id="GO:0000155">
    <property type="term" value="F:phosphorelay sensor kinase activity"/>
    <property type="evidence" value="ECO:0007669"/>
    <property type="project" value="InterPro"/>
</dbReference>
<keyword evidence="8" id="KW-0547">Nucleotide-binding</keyword>
<evidence type="ECO:0000256" key="4">
    <source>
        <dbReference type="ARBA" id="ARBA00012438"/>
    </source>
</evidence>
<keyword evidence="13 16" id="KW-0472">Membrane</keyword>
<feature type="region of interest" description="Disordered" evidence="15">
    <location>
        <begin position="1"/>
        <end position="51"/>
    </location>
</feature>
<dbReference type="InterPro" id="IPR003594">
    <property type="entry name" value="HATPase_dom"/>
</dbReference>
<dbReference type="SMART" id="SM00387">
    <property type="entry name" value="HATPase_c"/>
    <property type="match status" value="1"/>
</dbReference>
<dbReference type="Pfam" id="PF02518">
    <property type="entry name" value="HATPase_c"/>
    <property type="match status" value="1"/>
</dbReference>
<evidence type="ECO:0000256" key="3">
    <source>
        <dbReference type="ARBA" id="ARBA00004236"/>
    </source>
</evidence>
<dbReference type="AlphaFoldDB" id="A0A4R5YHR0"/>